<proteinExistence type="predicted"/>
<gene>
    <name evidence="2" type="ORF">B0H17DRAFT_1130312</name>
</gene>
<dbReference type="AlphaFoldDB" id="A0AAD7DRL5"/>
<name>A0AAD7DRL5_MYCRO</name>
<accession>A0AAD7DRL5</accession>
<evidence type="ECO:0000313" key="3">
    <source>
        <dbReference type="Proteomes" id="UP001221757"/>
    </source>
</evidence>
<keyword evidence="1" id="KW-1133">Transmembrane helix</keyword>
<keyword evidence="3" id="KW-1185">Reference proteome</keyword>
<evidence type="ECO:0000256" key="1">
    <source>
        <dbReference type="SAM" id="Phobius"/>
    </source>
</evidence>
<organism evidence="2 3">
    <name type="scientific">Mycena rosella</name>
    <name type="common">Pink bonnet</name>
    <name type="synonym">Agaricus rosellus</name>
    <dbReference type="NCBI Taxonomy" id="1033263"/>
    <lineage>
        <taxon>Eukaryota</taxon>
        <taxon>Fungi</taxon>
        <taxon>Dikarya</taxon>
        <taxon>Basidiomycota</taxon>
        <taxon>Agaricomycotina</taxon>
        <taxon>Agaricomycetes</taxon>
        <taxon>Agaricomycetidae</taxon>
        <taxon>Agaricales</taxon>
        <taxon>Marasmiineae</taxon>
        <taxon>Mycenaceae</taxon>
        <taxon>Mycena</taxon>
    </lineage>
</organism>
<evidence type="ECO:0008006" key="4">
    <source>
        <dbReference type="Google" id="ProtNLM"/>
    </source>
</evidence>
<sequence length="583" mass="64467">MAVWAKGLEHQLIFSVEHQAPISFLATSITTIFGTIYCAILVYVTQTLAIRRNLEMNRTLTATHDTAAAWAGIGSATIRVWRQKTIPASVFGVFTVFLYLGNITTLHITTPSLFSLQTFNFSYNVTVFTQGLPNSNFNPNNTTSMGLAKSYALGVLTSLPFIENPHMKTAGLERGTLYDVPELPLGSGNITVQGTGFNITCASVSDGVNTDFALVEAEYHLSRYAWMVEFPEVSRPFEVYSTQPGVIAFAGASTNYTYFYTTVPILDSRNSPIGSWVNLSPPMHSSTSSVAFFRCFQSLVPQTATSDYQFGRISTFEPTIHKTSAIWPSSDWEYPSRHMVNLAWHGTRLWGGPSLVRSGSERLTAVGRKLLSLGLFSGNAPDNATASLTLHDVENGISGLVATMFWAMGHISRPVPNVITSYMDVKLVTTTEFPDAPFLVQDTATATQMYPQTRLNASGLSASIALTVLALPFMTSTRNRRLAPNIPIDGTGLLHAIWLYRNHPELETHLSQVDYPTEENLRKAGMLRWKELREVHDVAKILHKLAHNAVTQKLKLQWLLQQLAFLAVFDPRERIVCISLSSL</sequence>
<dbReference type="Proteomes" id="UP001221757">
    <property type="component" value="Unassembled WGS sequence"/>
</dbReference>
<dbReference type="EMBL" id="JARKIE010000029">
    <property type="protein sequence ID" value="KAJ7697718.1"/>
    <property type="molecule type" value="Genomic_DNA"/>
</dbReference>
<keyword evidence="1" id="KW-0812">Transmembrane</keyword>
<protein>
    <recommendedName>
        <fullName evidence="4">Transmembrane protein</fullName>
    </recommendedName>
</protein>
<feature type="transmembrane region" description="Helical" evidence="1">
    <location>
        <begin position="88"/>
        <end position="108"/>
    </location>
</feature>
<keyword evidence="1" id="KW-0472">Membrane</keyword>
<evidence type="ECO:0000313" key="2">
    <source>
        <dbReference type="EMBL" id="KAJ7697718.1"/>
    </source>
</evidence>
<comment type="caution">
    <text evidence="2">The sequence shown here is derived from an EMBL/GenBank/DDBJ whole genome shotgun (WGS) entry which is preliminary data.</text>
</comment>
<reference evidence="2" key="1">
    <citation type="submission" date="2023-03" db="EMBL/GenBank/DDBJ databases">
        <title>Massive genome expansion in bonnet fungi (Mycena s.s.) driven by repeated elements and novel gene families across ecological guilds.</title>
        <authorList>
            <consortium name="Lawrence Berkeley National Laboratory"/>
            <person name="Harder C.B."/>
            <person name="Miyauchi S."/>
            <person name="Viragh M."/>
            <person name="Kuo A."/>
            <person name="Thoen E."/>
            <person name="Andreopoulos B."/>
            <person name="Lu D."/>
            <person name="Skrede I."/>
            <person name="Drula E."/>
            <person name="Henrissat B."/>
            <person name="Morin E."/>
            <person name="Kohler A."/>
            <person name="Barry K."/>
            <person name="LaButti K."/>
            <person name="Morin E."/>
            <person name="Salamov A."/>
            <person name="Lipzen A."/>
            <person name="Mereny Z."/>
            <person name="Hegedus B."/>
            <person name="Baldrian P."/>
            <person name="Stursova M."/>
            <person name="Weitz H."/>
            <person name="Taylor A."/>
            <person name="Grigoriev I.V."/>
            <person name="Nagy L.G."/>
            <person name="Martin F."/>
            <person name="Kauserud H."/>
        </authorList>
    </citation>
    <scope>NUCLEOTIDE SEQUENCE</scope>
    <source>
        <strain evidence="2">CBHHK067</strain>
    </source>
</reference>
<feature type="transmembrane region" description="Helical" evidence="1">
    <location>
        <begin position="20"/>
        <end position="44"/>
    </location>
</feature>